<keyword evidence="2" id="KW-1185">Reference proteome</keyword>
<name>A0A5C1I019_9SPHI</name>
<reference evidence="1" key="1">
    <citation type="submission" date="2019-08" db="EMBL/GenBank/DDBJ databases">
        <title>Comparative genome analysis confer to the adaptation heavy metal polluted environment.</title>
        <authorList>
            <person name="Li Y."/>
        </authorList>
    </citation>
    <scope>NUCLEOTIDE SEQUENCE [LARGE SCALE GENOMIC DNA]</scope>
    <source>
        <strain evidence="1">P1</strain>
    </source>
</reference>
<dbReference type="Proteomes" id="UP000251402">
    <property type="component" value="Chromosome"/>
</dbReference>
<protein>
    <submittedName>
        <fullName evidence="1">DUF4843 domain-containing protein</fullName>
    </submittedName>
</protein>
<sequence>MMTMKKQILFILLAGTILFGCKKDAKFFYNSTDNIYFNYPKKDTLTYSFAYDPTLVQDTVWIPVIISGKRSHQARSFSISLVDTATTAISPLHYEALKPTYTMPADSGVVKVPVILKNTDAALENKSVILTIRVSGTGDFTNNMPDSLRTKTILFSNRLEKPFWWNSWLDEVKEYGRTKHQLFLITSGTRDLIDYKTYGDPNFQIPRCLYYIENTRTFLRDPIGWVQEHPEKGYVITPKAGTRDYEFYYINSPTKRFLYKYFPEVDKSYFIDSETGAKVTME</sequence>
<dbReference type="KEGG" id="mrub:DEO27_015475"/>
<dbReference type="EMBL" id="CP043450">
    <property type="protein sequence ID" value="QEM11366.1"/>
    <property type="molecule type" value="Genomic_DNA"/>
</dbReference>
<evidence type="ECO:0000313" key="2">
    <source>
        <dbReference type="Proteomes" id="UP000251402"/>
    </source>
</evidence>
<proteinExistence type="predicted"/>
<organism evidence="1 2">
    <name type="scientific">Mucilaginibacter rubeus</name>
    <dbReference type="NCBI Taxonomy" id="2027860"/>
    <lineage>
        <taxon>Bacteria</taxon>
        <taxon>Pseudomonadati</taxon>
        <taxon>Bacteroidota</taxon>
        <taxon>Sphingobacteriia</taxon>
        <taxon>Sphingobacteriales</taxon>
        <taxon>Sphingobacteriaceae</taxon>
        <taxon>Mucilaginibacter</taxon>
    </lineage>
</organism>
<accession>A0A5C1I019</accession>
<dbReference type="AlphaFoldDB" id="A0A5C1I019"/>
<dbReference type="InterPro" id="IPR032299">
    <property type="entry name" value="DUF4843"/>
</dbReference>
<gene>
    <name evidence="1" type="ORF">DEO27_015475</name>
</gene>
<dbReference type="OrthoDB" id="1094829at2"/>
<evidence type="ECO:0000313" key="1">
    <source>
        <dbReference type="EMBL" id="QEM11366.1"/>
    </source>
</evidence>
<dbReference type="PROSITE" id="PS51257">
    <property type="entry name" value="PROKAR_LIPOPROTEIN"/>
    <property type="match status" value="1"/>
</dbReference>
<dbReference type="Pfam" id="PF16132">
    <property type="entry name" value="DUF4843"/>
    <property type="match status" value="1"/>
</dbReference>